<name>A0A212J0S5_9BACT</name>
<evidence type="ECO:0000313" key="2">
    <source>
        <dbReference type="EMBL" id="SBV93020.1"/>
    </source>
</evidence>
<dbReference type="InterPro" id="IPR025665">
    <property type="entry name" value="Beta-barrel_OMP_2"/>
</dbReference>
<feature type="domain" description="Outer membrane protein beta-barrel" evidence="1">
    <location>
        <begin position="29"/>
        <end position="222"/>
    </location>
</feature>
<proteinExistence type="predicted"/>
<gene>
    <name evidence="2" type="ORF">KL86DYS1_10759</name>
</gene>
<dbReference type="AlphaFoldDB" id="A0A212J0S5"/>
<protein>
    <recommendedName>
        <fullName evidence="1">Outer membrane protein beta-barrel domain-containing protein</fullName>
    </recommendedName>
</protein>
<sequence length="241" mass="27505">MWNDISFMKTVSRIFLLVGLLVLVSSIANAQTIRKRLTTDLLFGFNFATMDIKGGNMYKEPKVGFTIGANVNFKILHNIQLQSGLYVTKKGLRQHIQRSEYNTAMDIEYYGDTLRNTAADYLQVPLCLGYEVYLTKHFAVNFNAGGYVAYGFKGKNRGEAYATTIKDGVVQGTQITIPSYEEETFALRKWNRWDYGVLGRVGLIYDIWTINLTYEYGFHNVADDGRELKNRNMSVALGFRF</sequence>
<dbReference type="EMBL" id="FLUM01000001">
    <property type="protein sequence ID" value="SBV93020.1"/>
    <property type="molecule type" value="Genomic_DNA"/>
</dbReference>
<organism evidence="2">
    <name type="scientific">uncultured Dysgonomonas sp</name>
    <dbReference type="NCBI Taxonomy" id="206096"/>
    <lineage>
        <taxon>Bacteria</taxon>
        <taxon>Pseudomonadati</taxon>
        <taxon>Bacteroidota</taxon>
        <taxon>Bacteroidia</taxon>
        <taxon>Bacteroidales</taxon>
        <taxon>Dysgonomonadaceae</taxon>
        <taxon>Dysgonomonas</taxon>
        <taxon>environmental samples</taxon>
    </lineage>
</organism>
<evidence type="ECO:0000259" key="1">
    <source>
        <dbReference type="Pfam" id="PF13568"/>
    </source>
</evidence>
<dbReference type="Pfam" id="PF13568">
    <property type="entry name" value="OMP_b-brl_2"/>
    <property type="match status" value="1"/>
</dbReference>
<reference evidence="2" key="1">
    <citation type="submission" date="2016-04" db="EMBL/GenBank/DDBJ databases">
        <authorList>
            <person name="Evans L.H."/>
            <person name="Alamgir A."/>
            <person name="Owens N."/>
            <person name="Weber N.D."/>
            <person name="Virtaneva K."/>
            <person name="Barbian K."/>
            <person name="Babar A."/>
            <person name="Rosenke K."/>
        </authorList>
    </citation>
    <scope>NUCLEOTIDE SEQUENCE</scope>
    <source>
        <strain evidence="2">86-1</strain>
    </source>
</reference>
<accession>A0A212J0S5</accession>